<gene>
    <name evidence="2" type="ORF">ASZ90_017394</name>
</gene>
<feature type="transmembrane region" description="Helical" evidence="1">
    <location>
        <begin position="40"/>
        <end position="64"/>
    </location>
</feature>
<evidence type="ECO:0000313" key="2">
    <source>
        <dbReference type="EMBL" id="KUG05208.1"/>
    </source>
</evidence>
<dbReference type="NCBIfam" id="TIGR02893">
    <property type="entry name" value="spore_yabQ"/>
    <property type="match status" value="1"/>
</dbReference>
<name>A0A0W8E9B0_9ZZZZ</name>
<organism evidence="2">
    <name type="scientific">hydrocarbon metagenome</name>
    <dbReference type="NCBI Taxonomy" id="938273"/>
    <lineage>
        <taxon>unclassified sequences</taxon>
        <taxon>metagenomes</taxon>
        <taxon>ecological metagenomes</taxon>
    </lineage>
</organism>
<evidence type="ECO:0000256" key="1">
    <source>
        <dbReference type="SAM" id="Phobius"/>
    </source>
</evidence>
<dbReference type="Pfam" id="PF09578">
    <property type="entry name" value="Spore_YabQ"/>
    <property type="match status" value="1"/>
</dbReference>
<feature type="transmembrane region" description="Helical" evidence="1">
    <location>
        <begin position="6"/>
        <end position="28"/>
    </location>
</feature>
<dbReference type="AlphaFoldDB" id="A0A0W8E9B0"/>
<comment type="caution">
    <text evidence="2">The sequence shown here is derived from an EMBL/GenBank/DDBJ whole genome shotgun (WGS) entry which is preliminary data.</text>
</comment>
<feature type="transmembrane region" description="Helical" evidence="1">
    <location>
        <begin position="70"/>
        <end position="88"/>
    </location>
</feature>
<accession>A0A0W8E9B0</accession>
<keyword evidence="1" id="KW-0812">Transmembrane</keyword>
<reference evidence="2" key="1">
    <citation type="journal article" date="2015" name="Proc. Natl. Acad. Sci. U.S.A.">
        <title>Networks of energetic and metabolic interactions define dynamics in microbial communities.</title>
        <authorList>
            <person name="Embree M."/>
            <person name="Liu J.K."/>
            <person name="Al-Bassam M.M."/>
            <person name="Zengler K."/>
        </authorList>
    </citation>
    <scope>NUCLEOTIDE SEQUENCE</scope>
</reference>
<proteinExistence type="predicted"/>
<protein>
    <submittedName>
        <fullName evidence="2">Spore cortex biosynthesis protein</fullName>
    </submittedName>
</protein>
<keyword evidence="1" id="KW-0472">Membrane</keyword>
<keyword evidence="1" id="KW-1133">Transmembrane helix</keyword>
<dbReference type="InterPro" id="IPR019074">
    <property type="entry name" value="YabQ"/>
</dbReference>
<sequence>MPGIFFQLEAFFFTMILGLFSGVILHYYQLLIRNARVTRIYVYILDMIFWVLMVMVVFMGMLYINQGEMRSYVLIALILGAVTYFKILSARWEQGLLKLADVTIAVVKLFTKVGYYYPREILYRIKKMVVIHRGKDDEQNEEK</sequence>
<dbReference type="EMBL" id="LNQE01001824">
    <property type="protein sequence ID" value="KUG05208.1"/>
    <property type="molecule type" value="Genomic_DNA"/>
</dbReference>